<gene>
    <name evidence="2" type="ORF">J437_LFUL012241</name>
</gene>
<sequence length="234" mass="25482">MIEGREESGITNRHFFSFHSHPGATADQRYVIAPYSSYQGLLPFGRTQVAGLGPQGYLNSEYLVYPSMTDVATGRQGILTNLIGAIQQQFQNLQLPSFLRPRPEKPDSPEVSEGPEAPERPSEGNAPLPPFSEGVSGQNPAPEETEDLDTVIPDENPAAPASNAESEENPVKPEGTPAKPEETPDKPEENPTKPEEVPEEKPESPMEEVNAEMASESRLFARSRAYPGREGEGD</sequence>
<evidence type="ECO:0000313" key="2">
    <source>
        <dbReference type="EMBL" id="KAG8232169.1"/>
    </source>
</evidence>
<reference evidence="2" key="1">
    <citation type="submission" date="2013-04" db="EMBL/GenBank/DDBJ databases">
        <authorList>
            <person name="Qu J."/>
            <person name="Murali S.C."/>
            <person name="Bandaranaike D."/>
            <person name="Bellair M."/>
            <person name="Blankenburg K."/>
            <person name="Chao H."/>
            <person name="Dinh H."/>
            <person name="Doddapaneni H."/>
            <person name="Downs B."/>
            <person name="Dugan-Rocha S."/>
            <person name="Elkadiri S."/>
            <person name="Gnanaolivu R.D."/>
            <person name="Hernandez B."/>
            <person name="Javaid M."/>
            <person name="Jayaseelan J.C."/>
            <person name="Lee S."/>
            <person name="Li M."/>
            <person name="Ming W."/>
            <person name="Munidasa M."/>
            <person name="Muniz J."/>
            <person name="Nguyen L."/>
            <person name="Ongeri F."/>
            <person name="Osuji N."/>
            <person name="Pu L.-L."/>
            <person name="Puazo M."/>
            <person name="Qu C."/>
            <person name="Quiroz J."/>
            <person name="Raj R."/>
            <person name="Weissenberger G."/>
            <person name="Xin Y."/>
            <person name="Zou X."/>
            <person name="Han Y."/>
            <person name="Richards S."/>
            <person name="Worley K."/>
            <person name="Muzny D."/>
            <person name="Gibbs R."/>
        </authorList>
    </citation>
    <scope>NUCLEOTIDE SEQUENCE</scope>
    <source>
        <strain evidence="2">Sampled in the wild</strain>
    </source>
</reference>
<keyword evidence="3" id="KW-1185">Reference proteome</keyword>
<dbReference type="Proteomes" id="UP000792457">
    <property type="component" value="Unassembled WGS sequence"/>
</dbReference>
<comment type="caution">
    <text evidence="2">The sequence shown here is derived from an EMBL/GenBank/DDBJ whole genome shotgun (WGS) entry which is preliminary data.</text>
</comment>
<dbReference type="AlphaFoldDB" id="A0A8K0KDH0"/>
<dbReference type="EMBL" id="KZ308599">
    <property type="protein sequence ID" value="KAG8232169.1"/>
    <property type="molecule type" value="Genomic_DNA"/>
</dbReference>
<feature type="compositionally biased region" description="Low complexity" evidence="1">
    <location>
        <begin position="155"/>
        <end position="164"/>
    </location>
</feature>
<proteinExistence type="predicted"/>
<organism evidence="2 3">
    <name type="scientific">Ladona fulva</name>
    <name type="common">Scarce chaser dragonfly</name>
    <name type="synonym">Libellula fulva</name>
    <dbReference type="NCBI Taxonomy" id="123851"/>
    <lineage>
        <taxon>Eukaryota</taxon>
        <taxon>Metazoa</taxon>
        <taxon>Ecdysozoa</taxon>
        <taxon>Arthropoda</taxon>
        <taxon>Hexapoda</taxon>
        <taxon>Insecta</taxon>
        <taxon>Pterygota</taxon>
        <taxon>Palaeoptera</taxon>
        <taxon>Odonata</taxon>
        <taxon>Epiprocta</taxon>
        <taxon>Anisoptera</taxon>
        <taxon>Libelluloidea</taxon>
        <taxon>Libellulidae</taxon>
        <taxon>Ladona</taxon>
    </lineage>
</organism>
<protein>
    <submittedName>
        <fullName evidence="2">Uncharacterized protein</fullName>
    </submittedName>
</protein>
<accession>A0A8K0KDH0</accession>
<feature type="compositionally biased region" description="Basic and acidic residues" evidence="1">
    <location>
        <begin position="179"/>
        <end position="204"/>
    </location>
</feature>
<feature type="region of interest" description="Disordered" evidence="1">
    <location>
        <begin position="98"/>
        <end position="234"/>
    </location>
</feature>
<reference evidence="2" key="2">
    <citation type="submission" date="2017-10" db="EMBL/GenBank/DDBJ databases">
        <title>Ladona fulva Genome sequencing and assembly.</title>
        <authorList>
            <person name="Murali S."/>
            <person name="Richards S."/>
            <person name="Bandaranaike D."/>
            <person name="Bellair M."/>
            <person name="Blankenburg K."/>
            <person name="Chao H."/>
            <person name="Dinh H."/>
            <person name="Doddapaneni H."/>
            <person name="Dugan-Rocha S."/>
            <person name="Elkadiri S."/>
            <person name="Gnanaolivu R."/>
            <person name="Hernandez B."/>
            <person name="Skinner E."/>
            <person name="Javaid M."/>
            <person name="Lee S."/>
            <person name="Li M."/>
            <person name="Ming W."/>
            <person name="Munidasa M."/>
            <person name="Muniz J."/>
            <person name="Nguyen L."/>
            <person name="Hughes D."/>
            <person name="Osuji N."/>
            <person name="Pu L.-L."/>
            <person name="Puazo M."/>
            <person name="Qu C."/>
            <person name="Quiroz J."/>
            <person name="Raj R."/>
            <person name="Weissenberger G."/>
            <person name="Xin Y."/>
            <person name="Zou X."/>
            <person name="Han Y."/>
            <person name="Worley K."/>
            <person name="Muzny D."/>
            <person name="Gibbs R."/>
        </authorList>
    </citation>
    <scope>NUCLEOTIDE SEQUENCE</scope>
    <source>
        <strain evidence="2">Sampled in the wild</strain>
    </source>
</reference>
<name>A0A8K0KDH0_LADFU</name>
<evidence type="ECO:0000313" key="3">
    <source>
        <dbReference type="Proteomes" id="UP000792457"/>
    </source>
</evidence>
<evidence type="ECO:0000256" key="1">
    <source>
        <dbReference type="SAM" id="MobiDB-lite"/>
    </source>
</evidence>